<evidence type="ECO:0000313" key="12">
    <source>
        <dbReference type="Proteomes" id="UP001596406"/>
    </source>
</evidence>
<dbReference type="AlphaFoldDB" id="A0ABD5UD87"/>
<evidence type="ECO:0000256" key="1">
    <source>
        <dbReference type="ARBA" id="ARBA00007874"/>
    </source>
</evidence>
<proteinExistence type="inferred from homology"/>
<dbReference type="SUPFAM" id="SSF54292">
    <property type="entry name" value="2Fe-2S ferredoxin-like"/>
    <property type="match status" value="1"/>
</dbReference>
<keyword evidence="4" id="KW-0479">Metal-binding</keyword>
<dbReference type="GO" id="GO:0046872">
    <property type="term" value="F:metal ion binding"/>
    <property type="evidence" value="ECO:0007669"/>
    <property type="project" value="UniProtKB-KW"/>
</dbReference>
<reference evidence="11 12" key="1">
    <citation type="journal article" date="2019" name="Int. J. Syst. Evol. Microbiol.">
        <title>The Global Catalogue of Microorganisms (GCM) 10K type strain sequencing project: providing services to taxonomists for standard genome sequencing and annotation.</title>
        <authorList>
            <consortium name="The Broad Institute Genomics Platform"/>
            <consortium name="The Broad Institute Genome Sequencing Center for Infectious Disease"/>
            <person name="Wu L."/>
            <person name="Ma J."/>
        </authorList>
    </citation>
    <scope>NUCLEOTIDE SEQUENCE [LARGE SCALE GENOMIC DNA]</scope>
    <source>
        <strain evidence="11 12">PSRA2</strain>
    </source>
</reference>
<dbReference type="Pfam" id="PF00111">
    <property type="entry name" value="Fer2"/>
    <property type="match status" value="1"/>
</dbReference>
<organism evidence="11 12">
    <name type="scientific">Halomarina ordinaria</name>
    <dbReference type="NCBI Taxonomy" id="3033939"/>
    <lineage>
        <taxon>Archaea</taxon>
        <taxon>Methanobacteriati</taxon>
        <taxon>Methanobacteriota</taxon>
        <taxon>Stenosarchaea group</taxon>
        <taxon>Halobacteria</taxon>
        <taxon>Halobacteriales</taxon>
        <taxon>Natronomonadaceae</taxon>
        <taxon>Halomarina</taxon>
    </lineage>
</organism>
<keyword evidence="12" id="KW-1185">Reference proteome</keyword>
<evidence type="ECO:0000256" key="4">
    <source>
        <dbReference type="ARBA" id="ARBA00022723"/>
    </source>
</evidence>
<gene>
    <name evidence="11" type="ORF">ACFQHK_09230</name>
</gene>
<dbReference type="PANTHER" id="PTHR43112">
    <property type="entry name" value="FERREDOXIN"/>
    <property type="match status" value="1"/>
</dbReference>
<evidence type="ECO:0000256" key="5">
    <source>
        <dbReference type="ARBA" id="ARBA00022982"/>
    </source>
</evidence>
<dbReference type="Proteomes" id="UP001596406">
    <property type="component" value="Unassembled WGS sequence"/>
</dbReference>
<dbReference type="GO" id="GO:0051537">
    <property type="term" value="F:2 iron, 2 sulfur cluster binding"/>
    <property type="evidence" value="ECO:0007669"/>
    <property type="project" value="UniProtKB-KW"/>
</dbReference>
<protein>
    <submittedName>
        <fullName evidence="11">2Fe-2S iron-sulfur cluster-binding protein</fullName>
    </submittedName>
</protein>
<dbReference type="PANTHER" id="PTHR43112:SF3">
    <property type="entry name" value="FERREDOXIN-2, CHLOROPLASTIC"/>
    <property type="match status" value="1"/>
</dbReference>
<evidence type="ECO:0000313" key="11">
    <source>
        <dbReference type="EMBL" id="MFC6836694.1"/>
    </source>
</evidence>
<feature type="domain" description="2Fe-2S ferredoxin-type" evidence="10">
    <location>
        <begin position="102"/>
        <end position="195"/>
    </location>
</feature>
<name>A0ABD5UD87_9EURY</name>
<comment type="similarity">
    <text evidence="1">Belongs to the 2Fe2S plant-type ferredoxin family.</text>
</comment>
<dbReference type="EMBL" id="JBHSXM010000001">
    <property type="protein sequence ID" value="MFC6836694.1"/>
    <property type="molecule type" value="Genomic_DNA"/>
</dbReference>
<accession>A0ABD5UD87</accession>
<dbReference type="InterPro" id="IPR012675">
    <property type="entry name" value="Beta-grasp_dom_sf"/>
</dbReference>
<dbReference type="CDD" id="cd00207">
    <property type="entry name" value="fer2"/>
    <property type="match status" value="1"/>
</dbReference>
<keyword evidence="5" id="KW-0249">Electron transport</keyword>
<feature type="region of interest" description="Disordered" evidence="9">
    <location>
        <begin position="45"/>
        <end position="97"/>
    </location>
</feature>
<dbReference type="InterPro" id="IPR001041">
    <property type="entry name" value="2Fe-2S_ferredoxin-type"/>
</dbReference>
<evidence type="ECO:0000256" key="9">
    <source>
        <dbReference type="SAM" id="MobiDB-lite"/>
    </source>
</evidence>
<evidence type="ECO:0000256" key="8">
    <source>
        <dbReference type="ARBA" id="ARBA00034078"/>
    </source>
</evidence>
<evidence type="ECO:0000256" key="2">
    <source>
        <dbReference type="ARBA" id="ARBA00022448"/>
    </source>
</evidence>
<dbReference type="InterPro" id="IPR036010">
    <property type="entry name" value="2Fe-2S_ferredoxin-like_sf"/>
</dbReference>
<evidence type="ECO:0000256" key="3">
    <source>
        <dbReference type="ARBA" id="ARBA00022714"/>
    </source>
</evidence>
<dbReference type="PROSITE" id="PS51085">
    <property type="entry name" value="2FE2S_FER_2"/>
    <property type="match status" value="1"/>
</dbReference>
<evidence type="ECO:0000259" key="10">
    <source>
        <dbReference type="PROSITE" id="PS51085"/>
    </source>
</evidence>
<feature type="compositionally biased region" description="Acidic residues" evidence="9">
    <location>
        <begin position="74"/>
        <end position="97"/>
    </location>
</feature>
<evidence type="ECO:0000256" key="6">
    <source>
        <dbReference type="ARBA" id="ARBA00023004"/>
    </source>
</evidence>
<keyword evidence="6" id="KW-0408">Iron</keyword>
<comment type="cofactor">
    <cofactor evidence="8">
        <name>[2Fe-2S] cluster</name>
        <dbReference type="ChEBI" id="CHEBI:190135"/>
    </cofactor>
</comment>
<keyword evidence="3" id="KW-0001">2Fe-2S</keyword>
<keyword evidence="7" id="KW-0411">Iron-sulfur</keyword>
<comment type="caution">
    <text evidence="11">The sequence shown here is derived from an EMBL/GenBank/DDBJ whole genome shotgun (WGS) entry which is preliminary data.</text>
</comment>
<dbReference type="Gene3D" id="3.10.20.30">
    <property type="match status" value="1"/>
</dbReference>
<sequence length="195" mass="20637">MVDALGIGLGALFTLIAVSLHYTRGTEWTPTEDISEDVLERRAASVPKTDFPEPMNRSIGGGGAAAGAVAAGEGEGELEEGGAAAEGDDDPSAIPDDEAEVFEIEYTKEGQTIEVKENETLLEAGEDEGWDLPYACRQGQCISCSGHIADGGHSEDYVTHHTNEMLGDEEMSEGYTLTCVAYPTTDFTLETGESP</sequence>
<dbReference type="RefSeq" id="WP_304448375.1">
    <property type="nucleotide sequence ID" value="NZ_JARRAH010000001.1"/>
</dbReference>
<keyword evidence="2" id="KW-0813">Transport</keyword>
<evidence type="ECO:0000256" key="7">
    <source>
        <dbReference type="ARBA" id="ARBA00023014"/>
    </source>
</evidence>